<keyword evidence="3" id="KW-1185">Reference proteome</keyword>
<dbReference type="InterPro" id="IPR008868">
    <property type="entry name" value="TniB"/>
</dbReference>
<evidence type="ECO:0000313" key="2">
    <source>
        <dbReference type="EMBL" id="GFG71487.1"/>
    </source>
</evidence>
<dbReference type="Proteomes" id="UP000465263">
    <property type="component" value="Unassembled WGS sequence"/>
</dbReference>
<evidence type="ECO:0008006" key="4">
    <source>
        <dbReference type="Google" id="ProtNLM"/>
    </source>
</evidence>
<dbReference type="SUPFAM" id="SSF52540">
    <property type="entry name" value="P-loop containing nucleoside triphosphate hydrolases"/>
    <property type="match status" value="1"/>
</dbReference>
<feature type="region of interest" description="Disordered" evidence="1">
    <location>
        <begin position="346"/>
        <end position="374"/>
    </location>
</feature>
<name>A0A7I9XQ78_9MYCO</name>
<protein>
    <recommendedName>
        <fullName evidence="4">AAA family ATPase</fullName>
    </recommendedName>
</protein>
<organism evidence="2 3">
    <name type="scientific">Mycolicibacter senuensis</name>
    <dbReference type="NCBI Taxonomy" id="386913"/>
    <lineage>
        <taxon>Bacteria</taxon>
        <taxon>Bacillati</taxon>
        <taxon>Actinomycetota</taxon>
        <taxon>Actinomycetes</taxon>
        <taxon>Mycobacteriales</taxon>
        <taxon>Mycobacteriaceae</taxon>
        <taxon>Mycolicibacter</taxon>
    </lineage>
</organism>
<proteinExistence type="predicted"/>
<reference evidence="2 3" key="1">
    <citation type="journal article" date="2019" name="Emerg. Microbes Infect.">
        <title>Comprehensive subspecies identification of 175 nontuberculous mycobacteria species based on 7547 genomic profiles.</title>
        <authorList>
            <person name="Matsumoto Y."/>
            <person name="Kinjo T."/>
            <person name="Motooka D."/>
            <person name="Nabeya D."/>
            <person name="Jung N."/>
            <person name="Uechi K."/>
            <person name="Horii T."/>
            <person name="Iida T."/>
            <person name="Fujita J."/>
            <person name="Nakamura S."/>
        </authorList>
    </citation>
    <scope>NUCLEOTIDE SEQUENCE [LARGE SCALE GENOMIC DNA]</scope>
    <source>
        <strain evidence="2 3">JCM 16017</strain>
    </source>
</reference>
<accession>A0A7I9XQ78</accession>
<dbReference type="InterPro" id="IPR027417">
    <property type="entry name" value="P-loop_NTPase"/>
</dbReference>
<dbReference type="OrthoDB" id="3337229at2"/>
<sequence length="374" mass="41437">MTTNRANSAQQSTLDNLTLSRKEGFFAFADAAALPQPERLTRTGLKGLSESALADYNARRRVWHANLGPLRTPQLADLHEQLWDIVDSNVQTGDKPKSAVAIDGFPGLGKTTAALAFARDFHRREIAEGGPETAEGHQRIPVCRVGLTGNTGMLDFNRAMLAYFGHPGTKRGTAAQLAHRALDCVLTCQTRLLMIDDLHFLRWRNTQGVEISNHFKYIANEFPVTIIYIGVGLSKRGLFSEGSTYQDPIIAQTGRRTTKLTMDSFAVKKPADRKRWRVLLLSLEKRIVLADSHPGMLADELSDYLYARSTGHIGSLITLVNRACQRAVRTGTERLTQDLLDRVKNDEASEKARQGLQSSLRAGKLTTRISKRAS</sequence>
<dbReference type="Pfam" id="PF05621">
    <property type="entry name" value="TniB"/>
    <property type="match status" value="1"/>
</dbReference>
<evidence type="ECO:0000256" key="1">
    <source>
        <dbReference type="SAM" id="MobiDB-lite"/>
    </source>
</evidence>
<dbReference type="RefSeq" id="WP_085081856.1">
    <property type="nucleotide sequence ID" value="NZ_BLKV01000002.1"/>
</dbReference>
<evidence type="ECO:0000313" key="3">
    <source>
        <dbReference type="Proteomes" id="UP000465263"/>
    </source>
</evidence>
<dbReference type="AlphaFoldDB" id="A0A7I9XQ78"/>
<gene>
    <name evidence="2" type="ORF">MSEN_32070</name>
</gene>
<dbReference type="EMBL" id="BLKV01000002">
    <property type="protein sequence ID" value="GFG71487.1"/>
    <property type="molecule type" value="Genomic_DNA"/>
</dbReference>
<comment type="caution">
    <text evidence="2">The sequence shown here is derived from an EMBL/GenBank/DDBJ whole genome shotgun (WGS) entry which is preliminary data.</text>
</comment>